<dbReference type="EMBL" id="ABIB01000011">
    <property type="protein sequence ID" value="EDP94984.1"/>
    <property type="molecule type" value="Genomic_DNA"/>
</dbReference>
<keyword evidence="3" id="KW-1185">Reference proteome</keyword>
<name>A9E679_9FLAO</name>
<evidence type="ECO:0000313" key="3">
    <source>
        <dbReference type="Proteomes" id="UP000002945"/>
    </source>
</evidence>
<reference evidence="2 3" key="1">
    <citation type="journal article" date="2011" name="J. Bacteriol.">
        <title>Genome sequence of the algicidal bacterium Kordia algicida OT-1.</title>
        <authorList>
            <person name="Lee H.S."/>
            <person name="Kang S.G."/>
            <person name="Kwon K.K."/>
            <person name="Lee J.H."/>
            <person name="Kim S.J."/>
        </authorList>
    </citation>
    <scope>NUCLEOTIDE SEQUENCE [LARGE SCALE GENOMIC DNA]</scope>
    <source>
        <strain evidence="2 3">OT-1</strain>
    </source>
</reference>
<dbReference type="Proteomes" id="UP000002945">
    <property type="component" value="Unassembled WGS sequence"/>
</dbReference>
<sequence>MYADSSGTLIGQKGLDYREGKTVN</sequence>
<dbReference type="AlphaFoldDB" id="A9E679"/>
<protein>
    <submittedName>
        <fullName evidence="2">Uncharacterized protein</fullName>
    </submittedName>
</protein>
<dbReference type="HOGENOM" id="CLU_3421009_0_0_10"/>
<gene>
    <name evidence="2" type="ORF">KAOT1_01574</name>
</gene>
<evidence type="ECO:0000313" key="2">
    <source>
        <dbReference type="EMBL" id="EDP94984.1"/>
    </source>
</evidence>
<comment type="caution">
    <text evidence="2">The sequence shown here is derived from an EMBL/GenBank/DDBJ whole genome shotgun (WGS) entry which is preliminary data.</text>
</comment>
<feature type="region of interest" description="Disordered" evidence="1">
    <location>
        <begin position="1"/>
        <end position="24"/>
    </location>
</feature>
<evidence type="ECO:0000256" key="1">
    <source>
        <dbReference type="SAM" id="MobiDB-lite"/>
    </source>
</evidence>
<accession>A9E679</accession>
<proteinExistence type="predicted"/>
<feature type="compositionally biased region" description="Basic and acidic residues" evidence="1">
    <location>
        <begin position="15"/>
        <end position="24"/>
    </location>
</feature>
<organism evidence="2 3">
    <name type="scientific">Kordia algicida OT-1</name>
    <dbReference type="NCBI Taxonomy" id="391587"/>
    <lineage>
        <taxon>Bacteria</taxon>
        <taxon>Pseudomonadati</taxon>
        <taxon>Bacteroidota</taxon>
        <taxon>Flavobacteriia</taxon>
        <taxon>Flavobacteriales</taxon>
        <taxon>Flavobacteriaceae</taxon>
        <taxon>Kordia</taxon>
    </lineage>
</organism>